<proteinExistence type="predicted"/>
<protein>
    <submittedName>
        <fullName evidence="1">Uncharacterized protein</fullName>
    </submittedName>
</protein>
<evidence type="ECO:0000313" key="1">
    <source>
        <dbReference type="EMBL" id="KKL28343.1"/>
    </source>
</evidence>
<gene>
    <name evidence="1" type="ORF">LCGC14_2376080</name>
</gene>
<name>A0A0F9EWX3_9ZZZZ</name>
<organism evidence="1">
    <name type="scientific">marine sediment metagenome</name>
    <dbReference type="NCBI Taxonomy" id="412755"/>
    <lineage>
        <taxon>unclassified sequences</taxon>
        <taxon>metagenomes</taxon>
        <taxon>ecological metagenomes</taxon>
    </lineage>
</organism>
<reference evidence="1" key="1">
    <citation type="journal article" date="2015" name="Nature">
        <title>Complex archaea that bridge the gap between prokaryotes and eukaryotes.</title>
        <authorList>
            <person name="Spang A."/>
            <person name="Saw J.H."/>
            <person name="Jorgensen S.L."/>
            <person name="Zaremba-Niedzwiedzka K."/>
            <person name="Martijn J."/>
            <person name="Lind A.E."/>
            <person name="van Eijk R."/>
            <person name="Schleper C."/>
            <person name="Guy L."/>
            <person name="Ettema T.J."/>
        </authorList>
    </citation>
    <scope>NUCLEOTIDE SEQUENCE</scope>
</reference>
<accession>A0A0F9EWX3</accession>
<dbReference type="AlphaFoldDB" id="A0A0F9EWX3"/>
<comment type="caution">
    <text evidence="1">The sequence shown here is derived from an EMBL/GenBank/DDBJ whole genome shotgun (WGS) entry which is preliminary data.</text>
</comment>
<sequence>MLMAKDKNDKLFKGMGAFHVVRMLEGMPEDLVDLFMPNDEDELAQLEMNIVKWLARIKERTKVIQLQKHYGLPLRPNQSLRDVSIRLKILELKKNRKFKNGDGFQPGKGNSGA</sequence>
<dbReference type="EMBL" id="LAZR01035129">
    <property type="protein sequence ID" value="KKL28343.1"/>
    <property type="molecule type" value="Genomic_DNA"/>
</dbReference>